<dbReference type="AlphaFoldDB" id="A0ABD3BJ35"/>
<organism evidence="2 3">
    <name type="scientific">Castilleja foliolosa</name>
    <dbReference type="NCBI Taxonomy" id="1961234"/>
    <lineage>
        <taxon>Eukaryota</taxon>
        <taxon>Viridiplantae</taxon>
        <taxon>Streptophyta</taxon>
        <taxon>Embryophyta</taxon>
        <taxon>Tracheophyta</taxon>
        <taxon>Spermatophyta</taxon>
        <taxon>Magnoliopsida</taxon>
        <taxon>eudicotyledons</taxon>
        <taxon>Gunneridae</taxon>
        <taxon>Pentapetalae</taxon>
        <taxon>asterids</taxon>
        <taxon>lamiids</taxon>
        <taxon>Lamiales</taxon>
        <taxon>Orobanchaceae</taxon>
        <taxon>Pedicularideae</taxon>
        <taxon>Castillejinae</taxon>
        <taxon>Castilleja</taxon>
    </lineage>
</organism>
<protein>
    <recommendedName>
        <fullName evidence="1">F-box associated beta-propeller type 1 domain-containing protein</fullName>
    </recommendedName>
</protein>
<feature type="domain" description="F-box associated beta-propeller type 1" evidence="1">
    <location>
        <begin position="16"/>
        <end position="177"/>
    </location>
</feature>
<dbReference type="Pfam" id="PF07734">
    <property type="entry name" value="FBA_1"/>
    <property type="match status" value="1"/>
</dbReference>
<keyword evidence="3" id="KW-1185">Reference proteome</keyword>
<dbReference type="InterPro" id="IPR017451">
    <property type="entry name" value="F-box-assoc_interact_dom"/>
</dbReference>
<dbReference type="InterPro" id="IPR055290">
    <property type="entry name" value="At3g26010-like"/>
</dbReference>
<evidence type="ECO:0000313" key="3">
    <source>
        <dbReference type="Proteomes" id="UP001632038"/>
    </source>
</evidence>
<reference evidence="3" key="1">
    <citation type="journal article" date="2024" name="IScience">
        <title>Strigolactones Initiate the Formation of Haustorium-like Structures in Castilleja.</title>
        <authorList>
            <person name="Buerger M."/>
            <person name="Peterson D."/>
            <person name="Chory J."/>
        </authorList>
    </citation>
    <scope>NUCLEOTIDE SEQUENCE [LARGE SCALE GENOMIC DNA]</scope>
</reference>
<evidence type="ECO:0000259" key="1">
    <source>
        <dbReference type="Pfam" id="PF07734"/>
    </source>
</evidence>
<dbReference type="PANTHER" id="PTHR35546:SF25">
    <property type="entry name" value="F-BOX DOMAIN-CONTAINING PROTEIN"/>
    <property type="match status" value="1"/>
</dbReference>
<gene>
    <name evidence="2" type="ORF">CASFOL_038970</name>
</gene>
<comment type="caution">
    <text evidence="2">The sequence shown here is derived from an EMBL/GenBank/DDBJ whole genome shotgun (WGS) entry which is preliminary data.</text>
</comment>
<accession>A0ABD3BJ35</accession>
<dbReference type="PANTHER" id="PTHR35546">
    <property type="entry name" value="F-BOX PROTEIN INTERACTION DOMAIN PROTEIN-RELATED"/>
    <property type="match status" value="1"/>
</dbReference>
<dbReference type="Proteomes" id="UP001632038">
    <property type="component" value="Unassembled WGS sequence"/>
</dbReference>
<dbReference type="InterPro" id="IPR006527">
    <property type="entry name" value="F-box-assoc_dom_typ1"/>
</dbReference>
<dbReference type="EMBL" id="JAVIJP010000086">
    <property type="protein sequence ID" value="KAL3617223.1"/>
    <property type="molecule type" value="Genomic_DNA"/>
</dbReference>
<name>A0ABD3BJ35_9LAMI</name>
<proteinExistence type="predicted"/>
<sequence>MAQFTFYPTLHQIPPCLVYVYYVKRGVWKKIEWSSRHYGLPANYCGVFLNGAIHWLVLRGEDCAVIVALDLDDDVFFEIPAPSVADMNDFFFGSLSVLGGCLCVVADTPSNSEGTDVWVMKDYGAAESWWKFTVSGYDFVDLFFKPLCFVGDCEEEVVLLVEGPPRLIVYNVNEGTLRDMVVVDRVQGTFVDGGTFVESRFTCLIRIGGATLIAQGTSNLEQEVDSQYS</sequence>
<dbReference type="NCBIfam" id="TIGR01640">
    <property type="entry name" value="F_box_assoc_1"/>
    <property type="match status" value="1"/>
</dbReference>
<evidence type="ECO:0000313" key="2">
    <source>
        <dbReference type="EMBL" id="KAL3617223.1"/>
    </source>
</evidence>